<proteinExistence type="predicted"/>
<evidence type="ECO:0000313" key="1">
    <source>
        <dbReference type="EMBL" id="GIO36049.1"/>
    </source>
</evidence>
<name>A0A919XNJ0_9BACL</name>
<keyword evidence="2" id="KW-1185">Reference proteome</keyword>
<comment type="caution">
    <text evidence="1">The sequence shown here is derived from an EMBL/GenBank/DDBJ whole genome shotgun (WGS) entry which is preliminary data.</text>
</comment>
<dbReference type="AlphaFoldDB" id="A0A919XNJ0"/>
<accession>A0A919XNJ0</accession>
<organism evidence="1 2">
    <name type="scientific">Paenibacillus antibioticophila</name>
    <dbReference type="NCBI Taxonomy" id="1274374"/>
    <lineage>
        <taxon>Bacteria</taxon>
        <taxon>Bacillati</taxon>
        <taxon>Bacillota</taxon>
        <taxon>Bacilli</taxon>
        <taxon>Bacillales</taxon>
        <taxon>Paenibacillaceae</taxon>
        <taxon>Paenibacillus</taxon>
    </lineage>
</organism>
<dbReference type="EMBL" id="BORR01000003">
    <property type="protein sequence ID" value="GIO36049.1"/>
    <property type="molecule type" value="Genomic_DNA"/>
</dbReference>
<reference evidence="1 2" key="1">
    <citation type="submission" date="2021-03" db="EMBL/GenBank/DDBJ databases">
        <title>Antimicrobial resistance genes in bacteria isolated from Japanese honey, and their potential for conferring macrolide and lincosamide resistance in the American foulbrood pathogen Paenibacillus larvae.</title>
        <authorList>
            <person name="Okamoto M."/>
            <person name="Kumagai M."/>
            <person name="Kanamori H."/>
            <person name="Takamatsu D."/>
        </authorList>
    </citation>
    <scope>NUCLEOTIDE SEQUENCE [LARGE SCALE GENOMIC DNA]</scope>
    <source>
        <strain evidence="1 2">J41TS12</strain>
    </source>
</reference>
<dbReference type="Proteomes" id="UP000681162">
    <property type="component" value="Unassembled WGS sequence"/>
</dbReference>
<gene>
    <name evidence="1" type="ORF">J41TS12_09100</name>
</gene>
<dbReference type="RefSeq" id="WP_212938431.1">
    <property type="nucleotide sequence ID" value="NZ_BORR01000003.1"/>
</dbReference>
<sequence length="257" mass="29665">MQEDFATERKEVTLSAEEFYGTAWHWGIGEVLHRLDLTWNGPKQAPERLPAWVSDLTAFSFQGCWMRYHLEEEAGEEFIHCCEGQVIRGERMREASSSFKLCGEQVRESLCRAWAEKACQSIRTEENLAELPAMLLSRNEYDTLIPRLKEMELDELMNRLAVHSGDHEGSIALARSLKRPSSHGEILFYGRHSGCERLELHQVRFISTDHINWILRESAGEREDWLIASPSSRHKFQAMLESWLMHSPSAETYGKSP</sequence>
<protein>
    <submittedName>
        <fullName evidence="1">Uncharacterized protein</fullName>
    </submittedName>
</protein>
<evidence type="ECO:0000313" key="2">
    <source>
        <dbReference type="Proteomes" id="UP000681162"/>
    </source>
</evidence>